<sequence length="86" mass="8601">MKVEAAQVQSPQLTRAITPKIERENQTHLFDRRLLTGASGGTPGCIGGIWGLAYGEAGSGPGTAGSHRVVDGDMGGPSGLSGVGPG</sequence>
<keyword evidence="3" id="KW-1185">Reference proteome</keyword>
<organism evidence="2 3">
    <name type="scientific">Ktedonospora formicarum</name>
    <dbReference type="NCBI Taxonomy" id="2778364"/>
    <lineage>
        <taxon>Bacteria</taxon>
        <taxon>Bacillati</taxon>
        <taxon>Chloroflexota</taxon>
        <taxon>Ktedonobacteria</taxon>
        <taxon>Ktedonobacterales</taxon>
        <taxon>Ktedonobacteraceae</taxon>
        <taxon>Ktedonospora</taxon>
    </lineage>
</organism>
<evidence type="ECO:0000313" key="2">
    <source>
        <dbReference type="EMBL" id="GHO43842.1"/>
    </source>
</evidence>
<dbReference type="Proteomes" id="UP000612362">
    <property type="component" value="Unassembled WGS sequence"/>
</dbReference>
<gene>
    <name evidence="2" type="ORF">KSX_20050</name>
</gene>
<feature type="region of interest" description="Disordered" evidence="1">
    <location>
        <begin position="60"/>
        <end position="86"/>
    </location>
</feature>
<comment type="caution">
    <text evidence="2">The sequence shown here is derived from an EMBL/GenBank/DDBJ whole genome shotgun (WGS) entry which is preliminary data.</text>
</comment>
<evidence type="ECO:0000313" key="3">
    <source>
        <dbReference type="Proteomes" id="UP000612362"/>
    </source>
</evidence>
<evidence type="ECO:0000256" key="1">
    <source>
        <dbReference type="SAM" id="MobiDB-lite"/>
    </source>
</evidence>
<name>A0A8J3MPI0_9CHLR</name>
<protein>
    <submittedName>
        <fullName evidence="2">Uncharacterized protein</fullName>
    </submittedName>
</protein>
<dbReference type="EMBL" id="BNJF01000001">
    <property type="protein sequence ID" value="GHO43842.1"/>
    <property type="molecule type" value="Genomic_DNA"/>
</dbReference>
<accession>A0A8J3MPI0</accession>
<dbReference type="AlphaFoldDB" id="A0A8J3MPI0"/>
<feature type="compositionally biased region" description="Gly residues" evidence="1">
    <location>
        <begin position="73"/>
        <end position="86"/>
    </location>
</feature>
<reference evidence="2" key="1">
    <citation type="submission" date="2020-10" db="EMBL/GenBank/DDBJ databases">
        <title>Taxonomic study of unclassified bacteria belonging to the class Ktedonobacteria.</title>
        <authorList>
            <person name="Yabe S."/>
            <person name="Wang C.M."/>
            <person name="Zheng Y."/>
            <person name="Sakai Y."/>
            <person name="Cavaletti L."/>
            <person name="Monciardini P."/>
            <person name="Donadio S."/>
        </authorList>
    </citation>
    <scope>NUCLEOTIDE SEQUENCE</scope>
    <source>
        <strain evidence="2">SOSP1-1</strain>
    </source>
</reference>
<proteinExistence type="predicted"/>